<dbReference type="PANTHER" id="PTHR11410:SF0">
    <property type="entry name" value="ATP SYNTHASE SUBUNIT A"/>
    <property type="match status" value="1"/>
</dbReference>
<evidence type="ECO:0000256" key="2">
    <source>
        <dbReference type="ARBA" id="ARBA00006810"/>
    </source>
</evidence>
<keyword evidence="9 11" id="KW-0472">Membrane</keyword>
<keyword evidence="6 11" id="KW-0375">Hydrogen ion transport</keyword>
<dbReference type="PRINTS" id="PR00123">
    <property type="entry name" value="ATPASEA"/>
</dbReference>
<evidence type="ECO:0000313" key="13">
    <source>
        <dbReference type="EMBL" id="ATE57039.1"/>
    </source>
</evidence>
<dbReference type="Pfam" id="PF00119">
    <property type="entry name" value="ATP-synt_A"/>
    <property type="match status" value="1"/>
</dbReference>
<accession>A0A290ZDI4</accession>
<keyword evidence="11" id="KW-1003">Cell membrane</keyword>
<comment type="function">
    <text evidence="11 12">Key component of the proton channel; it plays a direct role in the translocation of protons across the membrane.</text>
</comment>
<evidence type="ECO:0000256" key="7">
    <source>
        <dbReference type="ARBA" id="ARBA00022989"/>
    </source>
</evidence>
<dbReference type="Gene3D" id="1.20.120.220">
    <property type="entry name" value="ATP synthase, F0 complex, subunit A"/>
    <property type="match status" value="1"/>
</dbReference>
<evidence type="ECO:0000256" key="3">
    <source>
        <dbReference type="ARBA" id="ARBA00022448"/>
    </source>
</evidence>
<feature type="transmembrane region" description="Helical" evidence="11">
    <location>
        <begin position="236"/>
        <end position="255"/>
    </location>
</feature>
<evidence type="ECO:0000256" key="9">
    <source>
        <dbReference type="ARBA" id="ARBA00023136"/>
    </source>
</evidence>
<dbReference type="GO" id="GO:0046933">
    <property type="term" value="F:proton-transporting ATP synthase activity, rotational mechanism"/>
    <property type="evidence" value="ECO:0007669"/>
    <property type="project" value="UniProtKB-UniRule"/>
</dbReference>
<gene>
    <name evidence="11 13" type="primary">atpB</name>
    <name evidence="13" type="ORF">CNX65_30230</name>
</gene>
<evidence type="ECO:0000256" key="10">
    <source>
        <dbReference type="ARBA" id="ARBA00023310"/>
    </source>
</evidence>
<evidence type="ECO:0000256" key="12">
    <source>
        <dbReference type="RuleBase" id="RU000483"/>
    </source>
</evidence>
<feature type="transmembrane region" description="Helical" evidence="11">
    <location>
        <begin position="141"/>
        <end position="162"/>
    </location>
</feature>
<dbReference type="NCBIfam" id="TIGR01131">
    <property type="entry name" value="ATP_synt_6_or_A"/>
    <property type="match status" value="1"/>
</dbReference>
<dbReference type="KEGG" id="apre:CNX65_30230"/>
<dbReference type="AlphaFoldDB" id="A0A290ZDI4"/>
<evidence type="ECO:0000256" key="4">
    <source>
        <dbReference type="ARBA" id="ARBA00022547"/>
    </source>
</evidence>
<evidence type="ECO:0000256" key="5">
    <source>
        <dbReference type="ARBA" id="ARBA00022692"/>
    </source>
</evidence>
<feature type="transmembrane region" description="Helical" evidence="11">
    <location>
        <begin position="208"/>
        <end position="229"/>
    </location>
</feature>
<dbReference type="GO" id="GO:0045259">
    <property type="term" value="C:proton-transporting ATP synthase complex"/>
    <property type="evidence" value="ECO:0007669"/>
    <property type="project" value="UniProtKB-KW"/>
</dbReference>
<dbReference type="GO" id="GO:0005886">
    <property type="term" value="C:plasma membrane"/>
    <property type="evidence" value="ECO:0007669"/>
    <property type="project" value="UniProtKB-SubCell"/>
</dbReference>
<keyword evidence="3 11" id="KW-0813">Transport</keyword>
<dbReference type="Proteomes" id="UP000218505">
    <property type="component" value="Chromosome"/>
</dbReference>
<keyword evidence="7 11" id="KW-1133">Transmembrane helix</keyword>
<proteinExistence type="inferred from homology"/>
<organism evidence="13 14">
    <name type="scientific">Actinosynnema pretiosum</name>
    <dbReference type="NCBI Taxonomy" id="42197"/>
    <lineage>
        <taxon>Bacteria</taxon>
        <taxon>Bacillati</taxon>
        <taxon>Actinomycetota</taxon>
        <taxon>Actinomycetes</taxon>
        <taxon>Pseudonocardiales</taxon>
        <taxon>Pseudonocardiaceae</taxon>
        <taxon>Actinosynnema</taxon>
    </lineage>
</organism>
<dbReference type="HAMAP" id="MF_01393">
    <property type="entry name" value="ATP_synth_a_bact"/>
    <property type="match status" value="1"/>
</dbReference>
<keyword evidence="5 11" id="KW-0812">Transmembrane</keyword>
<evidence type="ECO:0000313" key="14">
    <source>
        <dbReference type="Proteomes" id="UP000218505"/>
    </source>
</evidence>
<name>A0A290ZDI4_9PSEU</name>
<dbReference type="InterPro" id="IPR045083">
    <property type="entry name" value="ATP_synth_F0_asu_bact/mt"/>
</dbReference>
<protein>
    <recommendedName>
        <fullName evidence="11 12">ATP synthase subunit a</fullName>
    </recommendedName>
    <alternativeName>
        <fullName evidence="11">ATP synthase F0 sector subunit a</fullName>
    </alternativeName>
    <alternativeName>
        <fullName evidence="11">F-ATPase subunit 6</fullName>
    </alternativeName>
</protein>
<dbReference type="InterPro" id="IPR035908">
    <property type="entry name" value="F0_ATP_A_sf"/>
</dbReference>
<dbReference type="SUPFAM" id="SSF81336">
    <property type="entry name" value="F1F0 ATP synthase subunit A"/>
    <property type="match status" value="1"/>
</dbReference>
<evidence type="ECO:0000256" key="11">
    <source>
        <dbReference type="HAMAP-Rule" id="MF_01393"/>
    </source>
</evidence>
<dbReference type="EMBL" id="CP023445">
    <property type="protein sequence ID" value="ATE57039.1"/>
    <property type="molecule type" value="Genomic_DNA"/>
</dbReference>
<dbReference type="InterPro" id="IPR000568">
    <property type="entry name" value="ATP_synth_F0_asu"/>
</dbReference>
<feature type="transmembrane region" description="Helical" evidence="11">
    <location>
        <begin position="112"/>
        <end position="135"/>
    </location>
</feature>
<comment type="similarity">
    <text evidence="2 11 12">Belongs to the ATPase A chain family.</text>
</comment>
<dbReference type="PANTHER" id="PTHR11410">
    <property type="entry name" value="ATP SYNTHASE SUBUNIT A"/>
    <property type="match status" value="1"/>
</dbReference>
<keyword evidence="4 11" id="KW-0138">CF(0)</keyword>
<keyword evidence="14" id="KW-1185">Reference proteome</keyword>
<keyword evidence="10 11" id="KW-0066">ATP synthesis</keyword>
<feature type="transmembrane region" description="Helical" evidence="11">
    <location>
        <begin position="56"/>
        <end position="74"/>
    </location>
</feature>
<evidence type="ECO:0000256" key="8">
    <source>
        <dbReference type="ARBA" id="ARBA00023065"/>
    </source>
</evidence>
<feature type="transmembrane region" description="Helical" evidence="11">
    <location>
        <begin position="183"/>
        <end position="202"/>
    </location>
</feature>
<keyword evidence="8 11" id="KW-0406">Ion transport</keyword>
<evidence type="ECO:0000256" key="1">
    <source>
        <dbReference type="ARBA" id="ARBA00004141"/>
    </source>
</evidence>
<comment type="subcellular location">
    <subcellularLocation>
        <location evidence="11 12">Cell membrane</location>
        <topology evidence="11 12">Multi-pass membrane protein</topology>
    </subcellularLocation>
    <subcellularLocation>
        <location evidence="1">Membrane</location>
        <topology evidence="1">Multi-pass membrane protein</topology>
    </subcellularLocation>
</comment>
<sequence length="283" mass="31261">MYATVRAEEVPAATQGDQLDTLVLAEGGEFHKPAIEEFFPPALLFEGTPFELDRVMLIRILMTVVLAAFFLIAMRRPKLVPRGIQNLGEMALDFVRINIAEDVLGKENGRRFLPLLTTFFFLIWATNLSGIIPFLNMPSTARIGLPLALAVVAYLAFNYAGIKAQGVGGYLKSNLFPPGVPKPLYVLVTPIELVSVFLIRPGTLMIRLMANMLAGHMALVLFFSAAWYLMFQAGDLVLAPAGFLSLVMGLMFTLFELMVQFLQAYIFTLLTAVYIDGALHAEH</sequence>
<evidence type="ECO:0000256" key="6">
    <source>
        <dbReference type="ARBA" id="ARBA00022781"/>
    </source>
</evidence>
<reference evidence="13" key="1">
    <citation type="submission" date="2017-09" db="EMBL/GenBank/DDBJ databases">
        <title>Complete Genome Sequence of ansamitocin-producing Bacterium Actinosynnema pretiosum X47.</title>
        <authorList>
            <person name="Cao G."/>
            <person name="Zong G."/>
            <person name="Zhong C."/>
            <person name="Fu J."/>
        </authorList>
    </citation>
    <scope>NUCLEOTIDE SEQUENCE [LARGE SCALE GENOMIC DNA]</scope>
    <source>
        <strain evidence="13">X47</strain>
    </source>
</reference>
<dbReference type="CDD" id="cd00310">
    <property type="entry name" value="ATP-synt_Fo_a_6"/>
    <property type="match status" value="1"/>
</dbReference>